<proteinExistence type="predicted"/>
<gene>
    <name evidence="2" type="ORF">EVAR_39848_1</name>
</gene>
<evidence type="ECO:0000313" key="2">
    <source>
        <dbReference type="EMBL" id="GBP53694.1"/>
    </source>
</evidence>
<evidence type="ECO:0000313" key="3">
    <source>
        <dbReference type="Proteomes" id="UP000299102"/>
    </source>
</evidence>
<comment type="caution">
    <text evidence="2">The sequence shown here is derived from an EMBL/GenBank/DDBJ whole genome shotgun (WGS) entry which is preliminary data.</text>
</comment>
<dbReference type="Proteomes" id="UP000299102">
    <property type="component" value="Unassembled WGS sequence"/>
</dbReference>
<reference evidence="2 3" key="1">
    <citation type="journal article" date="2019" name="Commun. Biol.">
        <title>The bagworm genome reveals a unique fibroin gene that provides high tensile strength.</title>
        <authorList>
            <person name="Kono N."/>
            <person name="Nakamura H."/>
            <person name="Ohtoshi R."/>
            <person name="Tomita M."/>
            <person name="Numata K."/>
            <person name="Arakawa K."/>
        </authorList>
    </citation>
    <scope>NUCLEOTIDE SEQUENCE [LARGE SCALE GENOMIC DNA]</scope>
</reference>
<feature type="region of interest" description="Disordered" evidence="1">
    <location>
        <begin position="1"/>
        <end position="70"/>
    </location>
</feature>
<name>A0A4C1WUH9_EUMVA</name>
<dbReference type="EMBL" id="BGZK01000632">
    <property type="protein sequence ID" value="GBP53694.1"/>
    <property type="molecule type" value="Genomic_DNA"/>
</dbReference>
<accession>A0A4C1WUH9</accession>
<dbReference type="AlphaFoldDB" id="A0A4C1WUH9"/>
<evidence type="ECO:0000256" key="1">
    <source>
        <dbReference type="SAM" id="MobiDB-lite"/>
    </source>
</evidence>
<protein>
    <submittedName>
        <fullName evidence="2">Uncharacterized protein</fullName>
    </submittedName>
</protein>
<keyword evidence="3" id="KW-1185">Reference proteome</keyword>
<organism evidence="2 3">
    <name type="scientific">Eumeta variegata</name>
    <name type="common">Bagworm moth</name>
    <name type="synonym">Eumeta japonica</name>
    <dbReference type="NCBI Taxonomy" id="151549"/>
    <lineage>
        <taxon>Eukaryota</taxon>
        <taxon>Metazoa</taxon>
        <taxon>Ecdysozoa</taxon>
        <taxon>Arthropoda</taxon>
        <taxon>Hexapoda</taxon>
        <taxon>Insecta</taxon>
        <taxon>Pterygota</taxon>
        <taxon>Neoptera</taxon>
        <taxon>Endopterygota</taxon>
        <taxon>Lepidoptera</taxon>
        <taxon>Glossata</taxon>
        <taxon>Ditrysia</taxon>
        <taxon>Tineoidea</taxon>
        <taxon>Psychidae</taxon>
        <taxon>Oiketicinae</taxon>
        <taxon>Eumeta</taxon>
    </lineage>
</organism>
<sequence length="98" mass="10741">MKTVAAPWENYAQPLRSASDMSTSIHRRDAFDESLQSPSMGRYPDGKNSRPSTKVAEGHGNQANKGLSDDCVRGGMRSDWITTLGFQSENLCVHVQAV</sequence>